<sequence>MDDSVLSRRGPPGLMSESPVEEEVPPAKAFAALADPVRVAVLEALWAADDHTATFSELRTAVGVADSGRFNYHLSKLRDRFVTKDDDGYRLRLAGSRVVGALLSGAYTQTGSVESMPMDQACPLCDGAMTFHYEDERVEMACADCDTVSIQIDVPPGVFAGYDHEQLPEVTERYARTTVRQANEGFCTTCEGQIRRRVAVETPSQDATDRPRIPLVEYECERCGESITADLGTTFLDHPDVVAFHRGHDIDVREVPLWRFVAVDGDSTDIRSEDPLQVSVVYTAGDDRLTLTVDDALSVLAVE</sequence>
<comment type="caution">
    <text evidence="4">The sequence shown here is derived from an EMBL/GenBank/DDBJ whole genome shotgun (WGS) entry which is preliminary data.</text>
</comment>
<dbReference type="InParanoid" id="M0MAS5"/>
<dbReference type="InterPro" id="IPR055771">
    <property type="entry name" value="DUF7347"/>
</dbReference>
<dbReference type="Gene3D" id="1.10.10.10">
    <property type="entry name" value="Winged helix-like DNA-binding domain superfamily/Winged helix DNA-binding domain"/>
    <property type="match status" value="1"/>
</dbReference>
<dbReference type="Pfam" id="PF24042">
    <property type="entry name" value="DUF7351"/>
    <property type="match status" value="1"/>
</dbReference>
<evidence type="ECO:0000256" key="1">
    <source>
        <dbReference type="SAM" id="MobiDB-lite"/>
    </source>
</evidence>
<dbReference type="PATRIC" id="fig|1227455.4.peg.3462"/>
<evidence type="ECO:0000313" key="4">
    <source>
        <dbReference type="EMBL" id="EMA42443.1"/>
    </source>
</evidence>
<feature type="region of interest" description="Disordered" evidence="1">
    <location>
        <begin position="1"/>
        <end position="22"/>
    </location>
</feature>
<protein>
    <recommendedName>
        <fullName evidence="6">ArsR family transcriptional regulator</fullName>
    </recommendedName>
</protein>
<reference evidence="4 5" key="1">
    <citation type="journal article" date="2014" name="PLoS Genet.">
        <title>Phylogenetically driven sequencing of extremely halophilic archaea reveals strategies for static and dynamic osmo-response.</title>
        <authorList>
            <person name="Becker E.A."/>
            <person name="Seitzer P.M."/>
            <person name="Tritt A."/>
            <person name="Larsen D."/>
            <person name="Krusor M."/>
            <person name="Yao A.I."/>
            <person name="Wu D."/>
            <person name="Madern D."/>
            <person name="Eisen J.A."/>
            <person name="Darling A.E."/>
            <person name="Facciotti M.T."/>
        </authorList>
    </citation>
    <scope>NUCLEOTIDE SEQUENCE [LARGE SCALE GENOMIC DNA]</scope>
    <source>
        <strain evidence="4 5">DSM 5350</strain>
    </source>
</reference>
<evidence type="ECO:0008006" key="6">
    <source>
        <dbReference type="Google" id="ProtNLM"/>
    </source>
</evidence>
<evidence type="ECO:0000313" key="5">
    <source>
        <dbReference type="Proteomes" id="UP000011669"/>
    </source>
</evidence>
<dbReference type="SUPFAM" id="SSF46785">
    <property type="entry name" value="Winged helix' DNA-binding domain"/>
    <property type="match status" value="1"/>
</dbReference>
<dbReference type="EMBL" id="AOMD01000034">
    <property type="protein sequence ID" value="EMA42443.1"/>
    <property type="molecule type" value="Genomic_DNA"/>
</dbReference>
<dbReference type="STRING" id="1227455.C449_17002"/>
<feature type="domain" description="DUF7351" evidence="3">
    <location>
        <begin position="119"/>
        <end position="299"/>
    </location>
</feature>
<proteinExistence type="predicted"/>
<keyword evidence="5" id="KW-1185">Reference proteome</keyword>
<dbReference type="InterPro" id="IPR036390">
    <property type="entry name" value="WH_DNA-bd_sf"/>
</dbReference>
<evidence type="ECO:0000259" key="3">
    <source>
        <dbReference type="Pfam" id="PF24042"/>
    </source>
</evidence>
<dbReference type="Proteomes" id="UP000011669">
    <property type="component" value="Unassembled WGS sequence"/>
</dbReference>
<dbReference type="InterPro" id="IPR036388">
    <property type="entry name" value="WH-like_DNA-bd_sf"/>
</dbReference>
<accession>M0MAS5</accession>
<gene>
    <name evidence="4" type="ORF">C449_17002</name>
</gene>
<dbReference type="AlphaFoldDB" id="M0MAS5"/>
<evidence type="ECO:0000259" key="2">
    <source>
        <dbReference type="Pfam" id="PF24038"/>
    </source>
</evidence>
<dbReference type="InterPro" id="IPR011991">
    <property type="entry name" value="ArsR-like_HTH"/>
</dbReference>
<dbReference type="Pfam" id="PF24038">
    <property type="entry name" value="DUF7347"/>
    <property type="match status" value="1"/>
</dbReference>
<organism evidence="4 5">
    <name type="scientific">Halococcus saccharolyticus DSM 5350</name>
    <dbReference type="NCBI Taxonomy" id="1227455"/>
    <lineage>
        <taxon>Archaea</taxon>
        <taxon>Methanobacteriati</taxon>
        <taxon>Methanobacteriota</taxon>
        <taxon>Stenosarchaea group</taxon>
        <taxon>Halobacteria</taxon>
        <taxon>Halobacteriales</taxon>
        <taxon>Halococcaceae</taxon>
        <taxon>Halococcus</taxon>
    </lineage>
</organism>
<dbReference type="CDD" id="cd00090">
    <property type="entry name" value="HTH_ARSR"/>
    <property type="match status" value="1"/>
</dbReference>
<dbReference type="InterPro" id="IPR055775">
    <property type="entry name" value="DUF7351"/>
</dbReference>
<feature type="domain" description="DUF7347" evidence="2">
    <location>
        <begin position="26"/>
        <end position="101"/>
    </location>
</feature>
<name>M0MAS5_9EURY</name>